<protein>
    <submittedName>
        <fullName evidence="1">Uncharacterized protein</fullName>
    </submittedName>
</protein>
<dbReference type="EMBL" id="PYAC01000002">
    <property type="protein sequence ID" value="RAO23338.1"/>
    <property type="molecule type" value="Genomic_DNA"/>
</dbReference>
<proteinExistence type="predicted"/>
<name>A0ABX9D8A0_9ACTN</name>
<evidence type="ECO:0000313" key="1">
    <source>
        <dbReference type="EMBL" id="RAO23338.1"/>
    </source>
</evidence>
<evidence type="ECO:0000313" key="2">
    <source>
        <dbReference type="Proteomes" id="UP000249045"/>
    </source>
</evidence>
<gene>
    <name evidence="1" type="ORF">MED15_01178</name>
</gene>
<organism evidence="1 2">
    <name type="scientific">Micromonospora noduli</name>
    <dbReference type="NCBI Taxonomy" id="709876"/>
    <lineage>
        <taxon>Bacteria</taxon>
        <taxon>Bacillati</taxon>
        <taxon>Actinomycetota</taxon>
        <taxon>Actinomycetes</taxon>
        <taxon>Micromonosporales</taxon>
        <taxon>Micromonosporaceae</taxon>
        <taxon>Micromonospora</taxon>
    </lineage>
</organism>
<reference evidence="1 2" key="1">
    <citation type="submission" date="2018-03" db="EMBL/GenBank/DDBJ databases">
        <title>Defining the species Micromonospora saelicesensis and Micromonospora noduli under the framework of genomics.</title>
        <authorList>
            <person name="Riesco R."/>
            <person name="Trujillo M.E."/>
        </authorList>
    </citation>
    <scope>NUCLEOTIDE SEQUENCE [LARGE SCALE GENOMIC DNA]</scope>
    <source>
        <strain evidence="1 2">MED15</strain>
    </source>
</reference>
<dbReference type="RefSeq" id="WP_146766690.1">
    <property type="nucleotide sequence ID" value="NZ_PYAC01000002.1"/>
</dbReference>
<comment type="caution">
    <text evidence="1">The sequence shown here is derived from an EMBL/GenBank/DDBJ whole genome shotgun (WGS) entry which is preliminary data.</text>
</comment>
<keyword evidence="2" id="KW-1185">Reference proteome</keyword>
<dbReference type="Proteomes" id="UP000249045">
    <property type="component" value="Unassembled WGS sequence"/>
</dbReference>
<sequence length="143" mass="15784">MTARDIDERSAAFDLAQRLRDPQFRAYMVRNGYVSGTTVVVAYDDEPVAEVFSRIVSEAQPPVIVAVHRPSAKPYGFVFMQIGQVDYDASPAASDDDPNIGDSASIGMLYDTMDAQTRPKTHLTIPNDWRPARFKVQLAGAAF</sequence>
<accession>A0ABX9D8A0</accession>